<protein>
    <recommendedName>
        <fullName evidence="5">Pentatricopeptide repeat-containing protein</fullName>
    </recommendedName>
</protein>
<reference evidence="3 4" key="1">
    <citation type="journal article" date="2015" name="Genome Biol. Evol.">
        <title>Comparative Genomics of a Bacterivorous Green Alga Reveals Evolutionary Causalities and Consequences of Phago-Mixotrophic Mode of Nutrition.</title>
        <authorList>
            <person name="Burns J.A."/>
            <person name="Paasch A."/>
            <person name="Narechania A."/>
            <person name="Kim E."/>
        </authorList>
    </citation>
    <scope>NUCLEOTIDE SEQUENCE [LARGE SCALE GENOMIC DNA]</scope>
    <source>
        <strain evidence="3 4">PLY_AMNH</strain>
    </source>
</reference>
<accession>A0AAE0FCG6</accession>
<dbReference type="NCBIfam" id="TIGR00756">
    <property type="entry name" value="PPR"/>
    <property type="match status" value="1"/>
</dbReference>
<dbReference type="InterPro" id="IPR011990">
    <property type="entry name" value="TPR-like_helical_dom_sf"/>
</dbReference>
<feature type="region of interest" description="Disordered" evidence="2">
    <location>
        <begin position="365"/>
        <end position="390"/>
    </location>
</feature>
<dbReference type="InterPro" id="IPR002885">
    <property type="entry name" value="PPR_rpt"/>
</dbReference>
<keyword evidence="4" id="KW-1185">Reference proteome</keyword>
<feature type="compositionally biased region" description="Polar residues" evidence="2">
    <location>
        <begin position="373"/>
        <end position="390"/>
    </location>
</feature>
<dbReference type="PANTHER" id="PTHR47936">
    <property type="entry name" value="PPR_LONG DOMAIN-CONTAINING PROTEIN"/>
    <property type="match status" value="1"/>
</dbReference>
<dbReference type="PANTHER" id="PTHR47936:SF1">
    <property type="entry name" value="PENTATRICOPEPTIDE REPEAT-CONTAINING PROTEIN GUN1, CHLOROPLASTIC"/>
    <property type="match status" value="1"/>
</dbReference>
<dbReference type="GO" id="GO:0010019">
    <property type="term" value="P:chloroplast-nucleus signaling pathway"/>
    <property type="evidence" value="ECO:0007669"/>
    <property type="project" value="TreeGrafter"/>
</dbReference>
<evidence type="ECO:0000313" key="4">
    <source>
        <dbReference type="Proteomes" id="UP001190700"/>
    </source>
</evidence>
<dbReference type="Gene3D" id="1.25.40.10">
    <property type="entry name" value="Tetratricopeptide repeat domain"/>
    <property type="match status" value="1"/>
</dbReference>
<gene>
    <name evidence="3" type="ORF">CYMTET_33806</name>
</gene>
<dbReference type="Pfam" id="PF01535">
    <property type="entry name" value="PPR"/>
    <property type="match status" value="1"/>
</dbReference>
<comment type="caution">
    <text evidence="3">The sequence shown here is derived from an EMBL/GenBank/DDBJ whole genome shotgun (WGS) entry which is preliminary data.</text>
</comment>
<dbReference type="GO" id="GO:0009507">
    <property type="term" value="C:chloroplast"/>
    <property type="evidence" value="ECO:0007669"/>
    <property type="project" value="TreeGrafter"/>
</dbReference>
<evidence type="ECO:0008006" key="5">
    <source>
        <dbReference type="Google" id="ProtNLM"/>
    </source>
</evidence>
<dbReference type="AlphaFoldDB" id="A0AAE0FCG6"/>
<proteinExistence type="predicted"/>
<evidence type="ECO:0000256" key="1">
    <source>
        <dbReference type="ARBA" id="ARBA00022737"/>
    </source>
</evidence>
<keyword evidence="1" id="KW-0677">Repeat</keyword>
<name>A0AAE0FCG6_9CHLO</name>
<evidence type="ECO:0000256" key="2">
    <source>
        <dbReference type="SAM" id="MobiDB-lite"/>
    </source>
</evidence>
<dbReference type="EMBL" id="LGRX02021032">
    <property type="protein sequence ID" value="KAK3257095.1"/>
    <property type="molecule type" value="Genomic_DNA"/>
</dbReference>
<dbReference type="GO" id="GO:0031930">
    <property type="term" value="P:mitochondria-nucleus signaling pathway"/>
    <property type="evidence" value="ECO:0007669"/>
    <property type="project" value="TreeGrafter"/>
</dbReference>
<sequence>MSQLLTKLAWSPQNESTWTAVMRQNNKDLVDFFNNELRINGGHCKIEIVEKQGTKYPGKIPMNGPECQRFEDGWAQAVGKISNLPHAVVKALEDIGKKWKVCADYIRRGHYREDSINSETGEFIEGDRAKAHRAFKEFVQAYATYTKGQGVTHYMHILYYHGDWITGGVGECPAIYTNQATEKSNSRDRRAVKSKTCKGKALTGPLADMVSSTGVVTWAPAILELLAWGARVMTYKLHDGHRNELSDWRVIDIGELRLLTFAYDIDADTVWTEELLLKKLGLPSGKKVYITGRGTSNPSTEWMRKPLIADSGTCASRFSAQLQHAHGNSCTATRGIYGQATQASGPHREDASVADPTIASIVPKRHKSKSPRFVTSQELKQDVSSSPGLSESSWKKLLHLVELSHEKGSPARRKIHEFLRKGLPKFLEFESLSFLHEELAKRGVNARWVAHKLFSHYLSRPDLTRAEAILTDLSLAGADERVYNDMIRLAATRGQWQRVLDIKQEIDDGGFELTQKNVPLLIKALCSINSASRGEEELARIARPSVKCPQATMDVALSILIAAWSGEGQWDRALSAFRRFGLESTQLRKQSHHKTRQRSTIAIFQALGHCQRLEELEGLLGELRGGGLMPSVAPPYNALMQVYNGAGEWDRVEELWRDLRLNCVKPDVNSYEQMITALNSSKDYGKTRAFLRDLTAEREGRKPHLNLLMSWLGSKHTGVYIKLVHAFGSIRQWSPVMDLWLDHKNKVIPPSRDLYFAVSTALKKSDQQQWAETFCKDTEAAHKLQIKEVEEDANSGTLQLDIKAYENAIRLLCSKDAGVQAVALLEKMIASGMQPRHNVLHHCITALIKEDKLDIIVEVSDPRSAPLAMPGDRVRSDAR</sequence>
<evidence type="ECO:0000313" key="3">
    <source>
        <dbReference type="EMBL" id="KAK3257095.1"/>
    </source>
</evidence>
<dbReference type="Proteomes" id="UP001190700">
    <property type="component" value="Unassembled WGS sequence"/>
</dbReference>
<organism evidence="3 4">
    <name type="scientific">Cymbomonas tetramitiformis</name>
    <dbReference type="NCBI Taxonomy" id="36881"/>
    <lineage>
        <taxon>Eukaryota</taxon>
        <taxon>Viridiplantae</taxon>
        <taxon>Chlorophyta</taxon>
        <taxon>Pyramimonadophyceae</taxon>
        <taxon>Pyramimonadales</taxon>
        <taxon>Pyramimonadaceae</taxon>
        <taxon>Cymbomonas</taxon>
    </lineage>
</organism>